<comment type="caution">
    <text evidence="2">The sequence shown here is derived from an EMBL/GenBank/DDBJ whole genome shotgun (WGS) entry which is preliminary data.</text>
</comment>
<feature type="region of interest" description="Disordered" evidence="1">
    <location>
        <begin position="189"/>
        <end position="236"/>
    </location>
</feature>
<accession>A0AAD3DWZ5</accession>
<gene>
    <name evidence="2" type="ORF">Agub_g10617</name>
</gene>
<feature type="compositionally biased region" description="Low complexity" evidence="1">
    <location>
        <begin position="509"/>
        <end position="522"/>
    </location>
</feature>
<feature type="region of interest" description="Disordered" evidence="1">
    <location>
        <begin position="466"/>
        <end position="583"/>
    </location>
</feature>
<feature type="compositionally biased region" description="Low complexity" evidence="1">
    <location>
        <begin position="92"/>
        <end position="122"/>
    </location>
</feature>
<dbReference type="EMBL" id="BMAR01000025">
    <property type="protein sequence ID" value="GFR48662.1"/>
    <property type="molecule type" value="Genomic_DNA"/>
</dbReference>
<feature type="compositionally biased region" description="Low complexity" evidence="1">
    <location>
        <begin position="200"/>
        <end position="220"/>
    </location>
</feature>
<reference evidence="2 3" key="1">
    <citation type="journal article" date="2021" name="Sci. Rep.">
        <title>Genome sequencing of the multicellular alga Astrephomene provides insights into convergent evolution of germ-soma differentiation.</title>
        <authorList>
            <person name="Yamashita S."/>
            <person name="Yamamoto K."/>
            <person name="Matsuzaki R."/>
            <person name="Suzuki S."/>
            <person name="Yamaguchi H."/>
            <person name="Hirooka S."/>
            <person name="Minakuchi Y."/>
            <person name="Miyagishima S."/>
            <person name="Kawachi M."/>
            <person name="Toyoda A."/>
            <person name="Nozaki H."/>
        </authorList>
    </citation>
    <scope>NUCLEOTIDE SEQUENCE [LARGE SCALE GENOMIC DNA]</scope>
    <source>
        <strain evidence="2 3">NIES-4017</strain>
    </source>
</reference>
<sequence>LGGGDARGSGGGSSNTGGSAAAAAAPLAAAGDSLTPQLLEGLLTRVLYGMRSGTVDGSDLSMALWSLAVLLLLRPALRQQLQLHPHTTHTRLPSLHSLQPPLSSPPSSSTASSPATSAGSRETAAATAAAAVQPRVVAVSVSEWLEAWWQAASDPRVIGTFSATCISQSLWAASQLKLLLQLDESMTSSSKSNQDLPMYGNSNSNDSNDDNAGSCSSSGASGVGGGGAGDANGSSSGHAVHAVHLGHAGVPPAPLLAALLSRMTEVKRSASAAELSTLIAALADLQYRPSDAWMTLFAAEARRRLGSPTAANEDHGLIAYGLAVLGWPLEEDWIKDLAACGYLRMPATSGEGLALLLWGLSQYGWSTDSRRFWNTVLRETGSKWDSCSARGAVLLYCAVADMLPPDMEPPLQWQRQLAKALRLRLPRPPHAALIPAALRAAAGGCLGPSPLRLRSAAAVAATTAATPAAGDGGGGGGGGSGELYGSSGGGGGGSGAVSSGGAQRQRSKGSALEASLRASAAAAREEGRGGVGGLYGNETDEEEDEMYGRRTDGYEGDYYDGEEEAEEEEEDAGPEQPEEWDEE</sequence>
<evidence type="ECO:0000313" key="3">
    <source>
        <dbReference type="Proteomes" id="UP001054857"/>
    </source>
</evidence>
<protein>
    <submittedName>
        <fullName evidence="2">Uncharacterized protein</fullName>
    </submittedName>
</protein>
<evidence type="ECO:0000313" key="2">
    <source>
        <dbReference type="EMBL" id="GFR48662.1"/>
    </source>
</evidence>
<feature type="region of interest" description="Disordered" evidence="1">
    <location>
        <begin position="88"/>
        <end position="122"/>
    </location>
</feature>
<feature type="compositionally biased region" description="Gly residues" evidence="1">
    <location>
        <begin position="221"/>
        <end position="230"/>
    </location>
</feature>
<dbReference type="AlphaFoldDB" id="A0AAD3DWZ5"/>
<evidence type="ECO:0000256" key="1">
    <source>
        <dbReference type="SAM" id="MobiDB-lite"/>
    </source>
</evidence>
<feature type="compositionally biased region" description="Gly residues" evidence="1">
    <location>
        <begin position="470"/>
        <end position="495"/>
    </location>
</feature>
<organism evidence="2 3">
    <name type="scientific">Astrephomene gubernaculifera</name>
    <dbReference type="NCBI Taxonomy" id="47775"/>
    <lineage>
        <taxon>Eukaryota</taxon>
        <taxon>Viridiplantae</taxon>
        <taxon>Chlorophyta</taxon>
        <taxon>core chlorophytes</taxon>
        <taxon>Chlorophyceae</taxon>
        <taxon>CS clade</taxon>
        <taxon>Chlamydomonadales</taxon>
        <taxon>Astrephomenaceae</taxon>
        <taxon>Astrephomene</taxon>
    </lineage>
</organism>
<proteinExistence type="predicted"/>
<keyword evidence="3" id="KW-1185">Reference proteome</keyword>
<feature type="compositionally biased region" description="Acidic residues" evidence="1">
    <location>
        <begin position="554"/>
        <end position="583"/>
    </location>
</feature>
<feature type="non-terminal residue" evidence="2">
    <location>
        <position position="583"/>
    </location>
</feature>
<dbReference type="Proteomes" id="UP001054857">
    <property type="component" value="Unassembled WGS sequence"/>
</dbReference>
<feature type="non-terminal residue" evidence="2">
    <location>
        <position position="1"/>
    </location>
</feature>
<name>A0AAD3DWZ5_9CHLO</name>